<dbReference type="Proteomes" id="UP000243799">
    <property type="component" value="Unassembled WGS sequence"/>
</dbReference>
<dbReference type="EMBL" id="FOKG01000001">
    <property type="protein sequence ID" value="SFA84429.1"/>
    <property type="molecule type" value="Genomic_DNA"/>
</dbReference>
<organism evidence="2 3">
    <name type="scientific">Amycolatopsis marina</name>
    <dbReference type="NCBI Taxonomy" id="490629"/>
    <lineage>
        <taxon>Bacteria</taxon>
        <taxon>Bacillati</taxon>
        <taxon>Actinomycetota</taxon>
        <taxon>Actinomycetes</taxon>
        <taxon>Pseudonocardiales</taxon>
        <taxon>Pseudonocardiaceae</taxon>
        <taxon>Amycolatopsis</taxon>
    </lineage>
</organism>
<name>A0A1I0W6N0_9PSEU</name>
<reference evidence="3" key="1">
    <citation type="submission" date="2016-10" db="EMBL/GenBank/DDBJ databases">
        <authorList>
            <person name="Varghese N."/>
            <person name="Submissions S."/>
        </authorList>
    </citation>
    <scope>NUCLEOTIDE SEQUENCE [LARGE SCALE GENOMIC DNA]</scope>
    <source>
        <strain evidence="3">CGMCC 4.3568</strain>
    </source>
</reference>
<evidence type="ECO:0000313" key="3">
    <source>
        <dbReference type="Proteomes" id="UP000243799"/>
    </source>
</evidence>
<accession>A0A1I0W6N0</accession>
<evidence type="ECO:0000256" key="1">
    <source>
        <dbReference type="SAM" id="MobiDB-lite"/>
    </source>
</evidence>
<evidence type="ECO:0008006" key="4">
    <source>
        <dbReference type="Google" id="ProtNLM"/>
    </source>
</evidence>
<evidence type="ECO:0000313" key="2">
    <source>
        <dbReference type="EMBL" id="SFA84429.1"/>
    </source>
</evidence>
<protein>
    <recommendedName>
        <fullName evidence="4">Lipoprotein</fullName>
    </recommendedName>
</protein>
<keyword evidence="3" id="KW-1185">Reference proteome</keyword>
<dbReference type="PROSITE" id="PS51257">
    <property type="entry name" value="PROKAR_LIPOPROTEIN"/>
    <property type="match status" value="1"/>
</dbReference>
<dbReference type="OrthoDB" id="3531020at2"/>
<gene>
    <name evidence="2" type="ORF">SAMN05216266_101797</name>
</gene>
<dbReference type="RefSeq" id="WP_091669830.1">
    <property type="nucleotide sequence ID" value="NZ_FOKG01000001.1"/>
</dbReference>
<sequence>MYRTASVLICLLFVLTGCGDQDTPPANGEQMRTMTEQEAAQRAEEHIQRAVAALPEEPTLTLQRDDSAECLDPTDSGPRGRYEVGKTYWLDDLRSDRNKEYVAALHEFWTTNNFRVLNDFRPDRLFISVEHNEDAFRMSVTESTEGDLSLGASSPCIWPDGTPPADAGQ</sequence>
<dbReference type="STRING" id="490629.SAMN05216266_101797"/>
<feature type="region of interest" description="Disordered" evidence="1">
    <location>
        <begin position="150"/>
        <end position="169"/>
    </location>
</feature>
<dbReference type="AlphaFoldDB" id="A0A1I0W6N0"/>
<proteinExistence type="predicted"/>